<dbReference type="NCBIfam" id="NF045778">
    <property type="entry name" value="gas_vesic_GvpL"/>
    <property type="match status" value="1"/>
</dbReference>
<protein>
    <submittedName>
        <fullName evidence="5">Gas vesicle synthesis GvpLGvpF</fullName>
    </submittedName>
</protein>
<proteinExistence type="inferred from homology"/>
<dbReference type="RefSeq" id="WP_004051398.1">
    <property type="nucleotide sequence ID" value="NZ_AOMC01000033.1"/>
</dbReference>
<dbReference type="EMBL" id="AOMC01000033">
    <property type="protein sequence ID" value="EMA49751.1"/>
    <property type="molecule type" value="Genomic_DNA"/>
</dbReference>
<organism evidence="5 6">
    <name type="scientific">Halococcus morrhuae DSM 1307</name>
    <dbReference type="NCBI Taxonomy" id="931277"/>
    <lineage>
        <taxon>Archaea</taxon>
        <taxon>Methanobacteriati</taxon>
        <taxon>Methanobacteriota</taxon>
        <taxon>Stenosarchaea group</taxon>
        <taxon>Halobacteria</taxon>
        <taxon>Halobacteriales</taxon>
        <taxon>Halococcaceae</taxon>
        <taxon>Halococcus</taxon>
    </lineage>
</organism>
<keyword evidence="6" id="KW-1185">Reference proteome</keyword>
<sequence>MVDDTEDGTEFAEGRYLYCAVAVDDEVEFDAEGVDDEPVRLLAVDDIGVVLHDCESLYDTADMDELRKWVLQHQNVVDAAGEAFGTPIPFQFDTVLTGDDDRVREWVGEERGTLADYLDQLAGHWEYRVELRREEEALREDLVASDDRLAELDEEIEAAGSGTAFMLEKQYDQRLRELRRERRTDRSAALRDRLDEFARDVNELGERTTLDDEEGDDDGMETQARFTVLATEDNEEGMGEMLDEVAAETGVEVRFTGPWPPYSFVPAIGGENGTETGG</sequence>
<dbReference type="PANTHER" id="PTHR36852:SF1">
    <property type="entry name" value="PROTEIN GVPL 2"/>
    <property type="match status" value="1"/>
</dbReference>
<dbReference type="PANTHER" id="PTHR36852">
    <property type="entry name" value="PROTEIN GVPL 2"/>
    <property type="match status" value="1"/>
</dbReference>
<name>M0MVW5_HALMO</name>
<comment type="similarity">
    <text evidence="3">Belongs to the gas vesicle GvpF/GvpL family.</text>
</comment>
<dbReference type="GO" id="GO:0031411">
    <property type="term" value="C:gas vesicle"/>
    <property type="evidence" value="ECO:0007669"/>
    <property type="project" value="UniProtKB-SubCell"/>
</dbReference>
<dbReference type="PATRIC" id="fig|931277.6.peg.315"/>
<comment type="caution">
    <text evidence="5">The sequence shown here is derived from an EMBL/GenBank/DDBJ whole genome shotgun (WGS) entry which is preliminary data.</text>
</comment>
<evidence type="ECO:0000256" key="2">
    <source>
        <dbReference type="ARBA" id="ARBA00035108"/>
    </source>
</evidence>
<evidence type="ECO:0000313" key="6">
    <source>
        <dbReference type="Proteomes" id="UP000011568"/>
    </source>
</evidence>
<dbReference type="eggNOG" id="arCOG03090">
    <property type="taxonomic scope" value="Archaea"/>
</dbReference>
<gene>
    <name evidence="5" type="ORF">C448_01649</name>
</gene>
<evidence type="ECO:0000256" key="1">
    <source>
        <dbReference type="ARBA" id="ARBA00022987"/>
    </source>
</evidence>
<evidence type="ECO:0000256" key="4">
    <source>
        <dbReference type="SAM" id="MobiDB-lite"/>
    </source>
</evidence>
<dbReference type="GO" id="GO:0031412">
    <property type="term" value="P:gas vesicle organization"/>
    <property type="evidence" value="ECO:0007669"/>
    <property type="project" value="InterPro"/>
</dbReference>
<dbReference type="InterPro" id="IPR009430">
    <property type="entry name" value="GvpL/GvpF"/>
</dbReference>
<keyword evidence="1" id="KW-0304">Gas vesicle</keyword>
<dbReference type="STRING" id="931277.C448_01649"/>
<dbReference type="AlphaFoldDB" id="M0MVW5"/>
<evidence type="ECO:0000256" key="3">
    <source>
        <dbReference type="ARBA" id="ARBA00035643"/>
    </source>
</evidence>
<dbReference type="InterPro" id="IPR054796">
    <property type="entry name" value="Gas_vesic_GvpL"/>
</dbReference>
<accession>M0MVW5</accession>
<feature type="region of interest" description="Disordered" evidence="4">
    <location>
        <begin position="257"/>
        <end position="278"/>
    </location>
</feature>
<evidence type="ECO:0000313" key="5">
    <source>
        <dbReference type="EMBL" id="EMA49751.1"/>
    </source>
</evidence>
<reference evidence="5 6" key="1">
    <citation type="journal article" date="2014" name="PLoS Genet.">
        <title>Phylogenetically driven sequencing of extremely halophilic archaea reveals strategies for static and dynamic osmo-response.</title>
        <authorList>
            <person name="Becker E.A."/>
            <person name="Seitzer P.M."/>
            <person name="Tritt A."/>
            <person name="Larsen D."/>
            <person name="Krusor M."/>
            <person name="Yao A.I."/>
            <person name="Wu D."/>
            <person name="Madern D."/>
            <person name="Eisen J.A."/>
            <person name="Darling A.E."/>
            <person name="Facciotti M.T."/>
        </authorList>
    </citation>
    <scope>NUCLEOTIDE SEQUENCE [LARGE SCALE GENOMIC DNA]</scope>
    <source>
        <strain evidence="5 6">DSM 1307</strain>
    </source>
</reference>
<comment type="subcellular location">
    <subcellularLocation>
        <location evidence="2">Gas vesicle</location>
    </subcellularLocation>
</comment>
<dbReference type="Pfam" id="PF06386">
    <property type="entry name" value="GvpL_GvpF"/>
    <property type="match status" value="1"/>
</dbReference>
<dbReference type="OrthoDB" id="350702at2157"/>
<dbReference type="Proteomes" id="UP000011568">
    <property type="component" value="Unassembled WGS sequence"/>
</dbReference>